<protein>
    <submittedName>
        <fullName evidence="3">Aspartate carbamoyltransferase</fullName>
    </submittedName>
</protein>
<evidence type="ECO:0000313" key="3">
    <source>
        <dbReference type="EMBL" id="WMX46204.1"/>
    </source>
</evidence>
<keyword evidence="2" id="KW-0472">Membrane</keyword>
<organism evidence="3 4">
    <name type="scientific">Streptomyces roseicoloratus</name>
    <dbReference type="NCBI Taxonomy" id="2508722"/>
    <lineage>
        <taxon>Bacteria</taxon>
        <taxon>Bacillati</taxon>
        <taxon>Actinomycetota</taxon>
        <taxon>Actinomycetes</taxon>
        <taxon>Kitasatosporales</taxon>
        <taxon>Streptomycetaceae</taxon>
        <taxon>Streptomyces</taxon>
    </lineage>
</organism>
<accession>A0ABY9RWQ6</accession>
<gene>
    <name evidence="3" type="ORF">RGF97_17065</name>
</gene>
<dbReference type="RefSeq" id="WP_309548842.1">
    <property type="nucleotide sequence ID" value="NZ_CP133762.1"/>
</dbReference>
<feature type="transmembrane region" description="Helical" evidence="2">
    <location>
        <begin position="12"/>
        <end position="35"/>
    </location>
</feature>
<dbReference type="EMBL" id="CP133762">
    <property type="protein sequence ID" value="WMX46204.1"/>
    <property type="molecule type" value="Genomic_DNA"/>
</dbReference>
<name>A0ABY9RWQ6_9ACTN</name>
<reference evidence="3 4" key="1">
    <citation type="submission" date="2023-09" db="EMBL/GenBank/DDBJ databases">
        <title>Complete genome of Streptomyces roseicoloratus T14.</title>
        <authorList>
            <person name="Bashizi T."/>
            <person name="Kim M.-J."/>
            <person name="Lee G."/>
            <person name="Tagele S.B."/>
            <person name="Shin J.-H."/>
        </authorList>
    </citation>
    <scope>NUCLEOTIDE SEQUENCE [LARGE SCALE GENOMIC DNA]</scope>
    <source>
        <strain evidence="3 4">T14</strain>
    </source>
</reference>
<evidence type="ECO:0000313" key="4">
    <source>
        <dbReference type="Proteomes" id="UP001250858"/>
    </source>
</evidence>
<dbReference type="Proteomes" id="UP001250858">
    <property type="component" value="Chromosome"/>
</dbReference>
<evidence type="ECO:0000256" key="2">
    <source>
        <dbReference type="SAM" id="Phobius"/>
    </source>
</evidence>
<keyword evidence="4" id="KW-1185">Reference proteome</keyword>
<sequence length="185" mass="19192">MGIGRRRGAGAGAGAFGGSVGVAVVGAVTVVALAAGCSPQDSGGSRADRQGSVAERGESVMPFDLERTTHRFTATATGGVQDVVADRRGDTRQIDLIRAHLREEAEAFGRGDFGDPAAIHGADMPGLAELRAGHDRIEVRYTERTDGATLTYTTRDSALVDALHDWFAAQLGDHGAHAESGHGSR</sequence>
<proteinExistence type="predicted"/>
<evidence type="ECO:0000256" key="1">
    <source>
        <dbReference type="SAM" id="MobiDB-lite"/>
    </source>
</evidence>
<keyword evidence="2" id="KW-0812">Transmembrane</keyword>
<feature type="region of interest" description="Disordered" evidence="1">
    <location>
        <begin position="39"/>
        <end position="59"/>
    </location>
</feature>
<keyword evidence="2" id="KW-1133">Transmembrane helix</keyword>